<evidence type="ECO:0000313" key="2">
    <source>
        <dbReference type="EMBL" id="VEI63838.1"/>
    </source>
</evidence>
<sequence>MKLIRLVKLTLGGLLCLFSVSSFAATGWCTTVGGTKIYNFPFVKQFENPGITRLACIISRPISGI</sequence>
<reference evidence="2 3" key="1">
    <citation type="submission" date="2018-12" db="EMBL/GenBank/DDBJ databases">
        <authorList>
            <consortium name="Pathogen Informatics"/>
        </authorList>
    </citation>
    <scope>NUCLEOTIDE SEQUENCE [LARGE SCALE GENOMIC DNA]</scope>
    <source>
        <strain evidence="2 3">NCTC13193</strain>
    </source>
</reference>
<evidence type="ECO:0000256" key="1">
    <source>
        <dbReference type="SAM" id="SignalP"/>
    </source>
</evidence>
<dbReference type="AlphaFoldDB" id="A0A448S815"/>
<protein>
    <submittedName>
        <fullName evidence="2">Uncharacterized protein</fullName>
    </submittedName>
</protein>
<accession>A0A448S815</accession>
<feature type="chain" id="PRO_5019497060" evidence="1">
    <location>
        <begin position="25"/>
        <end position="65"/>
    </location>
</feature>
<dbReference type="EMBL" id="LR134492">
    <property type="protein sequence ID" value="VEI63838.1"/>
    <property type="molecule type" value="Genomic_DNA"/>
</dbReference>
<keyword evidence="1" id="KW-0732">Signal</keyword>
<dbReference type="Proteomes" id="UP000270487">
    <property type="component" value="Chromosome"/>
</dbReference>
<proteinExistence type="predicted"/>
<name>A0A448S815_SERFO</name>
<gene>
    <name evidence="2" type="ORF">NCTC13193_00908</name>
</gene>
<feature type="signal peptide" evidence="1">
    <location>
        <begin position="1"/>
        <end position="24"/>
    </location>
</feature>
<evidence type="ECO:0000313" key="3">
    <source>
        <dbReference type="Proteomes" id="UP000270487"/>
    </source>
</evidence>
<organism evidence="2 3">
    <name type="scientific">Serratia fonticola</name>
    <dbReference type="NCBI Taxonomy" id="47917"/>
    <lineage>
        <taxon>Bacteria</taxon>
        <taxon>Pseudomonadati</taxon>
        <taxon>Pseudomonadota</taxon>
        <taxon>Gammaproteobacteria</taxon>
        <taxon>Enterobacterales</taxon>
        <taxon>Yersiniaceae</taxon>
        <taxon>Serratia</taxon>
    </lineage>
</organism>